<evidence type="ECO:0000259" key="8">
    <source>
        <dbReference type="PROSITE" id="PS50172"/>
    </source>
</evidence>
<comment type="similarity">
    <text evidence="2">Belongs to the activator 1 large subunit family.</text>
</comment>
<dbReference type="GO" id="GO:0003677">
    <property type="term" value="F:DNA binding"/>
    <property type="evidence" value="ECO:0007669"/>
    <property type="project" value="TreeGrafter"/>
</dbReference>
<feature type="compositionally biased region" description="Basic and acidic residues" evidence="7">
    <location>
        <begin position="204"/>
        <end position="223"/>
    </location>
</feature>
<evidence type="ECO:0000313" key="9">
    <source>
        <dbReference type="EMBL" id="PLW16997.1"/>
    </source>
</evidence>
<evidence type="ECO:0000256" key="5">
    <source>
        <dbReference type="ARBA" id="ARBA00022840"/>
    </source>
</evidence>
<evidence type="ECO:0000313" key="10">
    <source>
        <dbReference type="EMBL" id="PLW53064.1"/>
    </source>
</evidence>
<keyword evidence="6" id="KW-0539">Nucleus</keyword>
<keyword evidence="5" id="KW-0067">ATP-binding</keyword>
<dbReference type="Pfam" id="PF00533">
    <property type="entry name" value="BRCT"/>
    <property type="match status" value="2"/>
</dbReference>
<dbReference type="PROSITE" id="PS50172">
    <property type="entry name" value="BRCT"/>
    <property type="match status" value="2"/>
</dbReference>
<feature type="region of interest" description="Disordered" evidence="7">
    <location>
        <begin position="1"/>
        <end position="118"/>
    </location>
</feature>
<sequence>MRSVSQGSGRFHNTRGYQPFWKPIDAKRTAPVVSAGHARVPPGPPRDPGDPSHMTTSSNQPMAKRTAAEKPATRSATASKRIKTQPKTTASFSAPAKSAWLPTQERAGPSAAPQSKQIPAGEENCLAGLRFVFTGELESLSREEAHALVKRYGGISTIAPSTRTNFVVLGSDAGPKKLELIKKHKLKTINQDQFLSMITSKPSGKADAKSSKKQDEKVKKVEQVAKPANPRKESTTEKQPNGQTRTAKCAPIDHVDQNGNKALIERVQAWLCVTSSALGNTGSLPAKGHAGPSAPGSKPIPQGAENCLAGLTFVFTGELESITRDEANALCNKYGGRVSVRPSNKTSFIVLGSDPGAKKLELIRKNNLKTINEDGFLDLIASRPAGEL</sequence>
<feature type="domain" description="BRCT" evidence="8">
    <location>
        <begin position="303"/>
        <end position="388"/>
    </location>
</feature>
<dbReference type="AlphaFoldDB" id="A0A2N5SUT9"/>
<name>A0A2N5SUT9_9BASI</name>
<dbReference type="GO" id="GO:0005634">
    <property type="term" value="C:nucleus"/>
    <property type="evidence" value="ECO:0007669"/>
    <property type="project" value="UniProtKB-SubCell"/>
</dbReference>
<comment type="subcellular location">
    <subcellularLocation>
        <location evidence="1">Nucleus</location>
    </subcellularLocation>
</comment>
<dbReference type="PANTHER" id="PTHR23389">
    <property type="entry name" value="CHROMOSOME TRANSMISSION FIDELITY FACTOR 18"/>
    <property type="match status" value="1"/>
</dbReference>
<dbReference type="EMBL" id="PGCJ01000068">
    <property type="protein sequence ID" value="PLW53064.1"/>
    <property type="molecule type" value="Genomic_DNA"/>
</dbReference>
<dbReference type="STRING" id="200324.A0A2N5SUT9"/>
<keyword evidence="3" id="KW-0235">DNA replication</keyword>
<dbReference type="SMART" id="SM00292">
    <property type="entry name" value="BRCT"/>
    <property type="match status" value="2"/>
</dbReference>
<accession>A0A2N5SUT9</accession>
<feature type="region of interest" description="Disordered" evidence="7">
    <location>
        <begin position="200"/>
        <end position="245"/>
    </location>
</feature>
<evidence type="ECO:0000256" key="7">
    <source>
        <dbReference type="SAM" id="MobiDB-lite"/>
    </source>
</evidence>
<dbReference type="GO" id="GO:0006260">
    <property type="term" value="P:DNA replication"/>
    <property type="evidence" value="ECO:0007669"/>
    <property type="project" value="UniProtKB-KW"/>
</dbReference>
<evidence type="ECO:0000256" key="3">
    <source>
        <dbReference type="ARBA" id="ARBA00022705"/>
    </source>
</evidence>
<evidence type="ECO:0000256" key="1">
    <source>
        <dbReference type="ARBA" id="ARBA00004123"/>
    </source>
</evidence>
<organism evidence="9 11">
    <name type="scientific">Puccinia coronata f. sp. avenae</name>
    <dbReference type="NCBI Taxonomy" id="200324"/>
    <lineage>
        <taxon>Eukaryota</taxon>
        <taxon>Fungi</taxon>
        <taxon>Dikarya</taxon>
        <taxon>Basidiomycota</taxon>
        <taxon>Pucciniomycotina</taxon>
        <taxon>Pucciniomycetes</taxon>
        <taxon>Pucciniales</taxon>
        <taxon>Pucciniaceae</taxon>
        <taxon>Puccinia</taxon>
    </lineage>
</organism>
<protein>
    <recommendedName>
        <fullName evidence="8">BRCT domain-containing protein</fullName>
    </recommendedName>
</protein>
<reference evidence="9 11" key="1">
    <citation type="submission" date="2017-11" db="EMBL/GenBank/DDBJ databases">
        <title>De novo assembly and phasing of dikaryotic genomes from two isolates of Puccinia coronata f. sp. avenae, the causal agent of oat crown rust.</title>
        <authorList>
            <person name="Miller M.E."/>
            <person name="Zhang Y."/>
            <person name="Omidvar V."/>
            <person name="Sperschneider J."/>
            <person name="Schwessinger B."/>
            <person name="Raley C."/>
            <person name="Palmer J.M."/>
            <person name="Garnica D."/>
            <person name="Upadhyaya N."/>
            <person name="Rathjen J."/>
            <person name="Taylor J.M."/>
            <person name="Park R.F."/>
            <person name="Dodds P.N."/>
            <person name="Hirsch C.D."/>
            <person name="Kianian S.F."/>
            <person name="Figueroa M."/>
        </authorList>
    </citation>
    <scope>NUCLEOTIDE SEQUENCE [LARGE SCALE GENOMIC DNA]</scope>
    <source>
        <strain evidence="9">12NC29</strain>
    </source>
</reference>
<dbReference type="OrthoDB" id="2997591at2759"/>
<proteinExistence type="inferred from homology"/>
<dbReference type="EMBL" id="PGCJ01000858">
    <property type="protein sequence ID" value="PLW16997.1"/>
    <property type="molecule type" value="Genomic_DNA"/>
</dbReference>
<dbReference type="Gene3D" id="3.40.50.10190">
    <property type="entry name" value="BRCT domain"/>
    <property type="match status" value="2"/>
</dbReference>
<dbReference type="PANTHER" id="PTHR23389:SF6">
    <property type="entry name" value="REPLICATION FACTOR C SUBUNIT 1"/>
    <property type="match status" value="1"/>
</dbReference>
<comment type="caution">
    <text evidence="9">The sequence shown here is derived from an EMBL/GenBank/DDBJ whole genome shotgun (WGS) entry which is preliminary data.</text>
</comment>
<gene>
    <name evidence="10" type="ORF">PCANC_05811</name>
    <name evidence="9" type="ORF">PCANC_11391</name>
</gene>
<feature type="domain" description="BRCT" evidence="8">
    <location>
        <begin position="121"/>
        <end position="201"/>
    </location>
</feature>
<dbReference type="InterPro" id="IPR001357">
    <property type="entry name" value="BRCT_dom"/>
</dbReference>
<keyword evidence="4" id="KW-0547">Nucleotide-binding</keyword>
<dbReference type="FunFam" id="3.40.50.10190:FF:000001">
    <property type="entry name" value="Replication factor C subunit 1"/>
    <property type="match status" value="2"/>
</dbReference>
<dbReference type="Proteomes" id="UP000235388">
    <property type="component" value="Unassembled WGS sequence"/>
</dbReference>
<evidence type="ECO:0000313" key="11">
    <source>
        <dbReference type="Proteomes" id="UP000235388"/>
    </source>
</evidence>
<evidence type="ECO:0000256" key="4">
    <source>
        <dbReference type="ARBA" id="ARBA00022741"/>
    </source>
</evidence>
<dbReference type="GO" id="GO:0005524">
    <property type="term" value="F:ATP binding"/>
    <property type="evidence" value="ECO:0007669"/>
    <property type="project" value="UniProtKB-KW"/>
</dbReference>
<dbReference type="SUPFAM" id="SSF52113">
    <property type="entry name" value="BRCT domain"/>
    <property type="match status" value="2"/>
</dbReference>
<evidence type="ECO:0000256" key="2">
    <source>
        <dbReference type="ARBA" id="ARBA00006116"/>
    </source>
</evidence>
<keyword evidence="11" id="KW-1185">Reference proteome</keyword>
<evidence type="ECO:0000256" key="6">
    <source>
        <dbReference type="ARBA" id="ARBA00023242"/>
    </source>
</evidence>
<dbReference type="InterPro" id="IPR036420">
    <property type="entry name" value="BRCT_dom_sf"/>
</dbReference>